<name>A0A5P1E7I4_ASPOF</name>
<protein>
    <submittedName>
        <fullName evidence="1">Uncharacterized protein</fullName>
    </submittedName>
</protein>
<dbReference type="AlphaFoldDB" id="A0A5P1E7I4"/>
<dbReference type="Gramene" id="ONK58530">
    <property type="protein sequence ID" value="ONK58530"/>
    <property type="gene ID" value="A4U43_C09F14020"/>
</dbReference>
<organism evidence="1 2">
    <name type="scientific">Asparagus officinalis</name>
    <name type="common">Garden asparagus</name>
    <dbReference type="NCBI Taxonomy" id="4686"/>
    <lineage>
        <taxon>Eukaryota</taxon>
        <taxon>Viridiplantae</taxon>
        <taxon>Streptophyta</taxon>
        <taxon>Embryophyta</taxon>
        <taxon>Tracheophyta</taxon>
        <taxon>Spermatophyta</taxon>
        <taxon>Magnoliopsida</taxon>
        <taxon>Liliopsida</taxon>
        <taxon>Asparagales</taxon>
        <taxon>Asparagaceae</taxon>
        <taxon>Asparagoideae</taxon>
        <taxon>Asparagus</taxon>
    </lineage>
</organism>
<accession>A0A5P1E7I4</accession>
<sequence>MEICYVLLKFKVFPFRRFFIGVLNVDVGERSRLAWLGIKADPLHQSDNLLKAYNRNSDTTADRSSDWFIFKSAIISGLGLLGIKQGNGDI</sequence>
<reference evidence="2" key="1">
    <citation type="journal article" date="2017" name="Nat. Commun.">
        <title>The asparagus genome sheds light on the origin and evolution of a young Y chromosome.</title>
        <authorList>
            <person name="Harkess A."/>
            <person name="Zhou J."/>
            <person name="Xu C."/>
            <person name="Bowers J.E."/>
            <person name="Van der Hulst R."/>
            <person name="Ayyampalayam S."/>
            <person name="Mercati F."/>
            <person name="Riccardi P."/>
            <person name="McKain M.R."/>
            <person name="Kakrana A."/>
            <person name="Tang H."/>
            <person name="Ray J."/>
            <person name="Groenendijk J."/>
            <person name="Arikit S."/>
            <person name="Mathioni S.M."/>
            <person name="Nakano M."/>
            <person name="Shan H."/>
            <person name="Telgmann-Rauber A."/>
            <person name="Kanno A."/>
            <person name="Yue Z."/>
            <person name="Chen H."/>
            <person name="Li W."/>
            <person name="Chen Y."/>
            <person name="Xu X."/>
            <person name="Zhang Y."/>
            <person name="Luo S."/>
            <person name="Chen H."/>
            <person name="Gao J."/>
            <person name="Mao Z."/>
            <person name="Pires J.C."/>
            <person name="Luo M."/>
            <person name="Kudrna D."/>
            <person name="Wing R.A."/>
            <person name="Meyers B.C."/>
            <person name="Yi K."/>
            <person name="Kong H."/>
            <person name="Lavrijsen P."/>
            <person name="Sunseri F."/>
            <person name="Falavigna A."/>
            <person name="Ye Y."/>
            <person name="Leebens-Mack J.H."/>
            <person name="Chen G."/>
        </authorList>
    </citation>
    <scope>NUCLEOTIDE SEQUENCE [LARGE SCALE GENOMIC DNA]</scope>
    <source>
        <strain evidence="2">cv. DH0086</strain>
    </source>
</reference>
<keyword evidence="2" id="KW-1185">Reference proteome</keyword>
<gene>
    <name evidence="1" type="ORF">A4U43_C09F14020</name>
</gene>
<evidence type="ECO:0000313" key="1">
    <source>
        <dbReference type="EMBL" id="ONK58530.1"/>
    </source>
</evidence>
<proteinExistence type="predicted"/>
<dbReference type="EMBL" id="CM007389">
    <property type="protein sequence ID" value="ONK58530.1"/>
    <property type="molecule type" value="Genomic_DNA"/>
</dbReference>
<evidence type="ECO:0000313" key="2">
    <source>
        <dbReference type="Proteomes" id="UP000243459"/>
    </source>
</evidence>
<dbReference type="Proteomes" id="UP000243459">
    <property type="component" value="Chromosome 9"/>
</dbReference>